<dbReference type="InterPro" id="IPR036390">
    <property type="entry name" value="WH_DNA-bd_sf"/>
</dbReference>
<reference evidence="5 6" key="1">
    <citation type="submission" date="2015-01" db="EMBL/GenBank/DDBJ databases">
        <title>Ahrensia donghaiensis sp. nov., a novel dimethylsulphoniopropionate-cleavage bacterium isolated from seawater and emended descriptions of the genus Ahrensia and Ahrensia kielensis.</title>
        <authorList>
            <person name="Liu J."/>
        </authorList>
    </citation>
    <scope>NUCLEOTIDE SEQUENCE [LARGE SCALE GENOMIC DNA]</scope>
    <source>
        <strain evidence="5 6">LZD062</strain>
    </source>
</reference>
<evidence type="ECO:0000256" key="3">
    <source>
        <dbReference type="ARBA" id="ARBA00023163"/>
    </source>
</evidence>
<dbReference type="InterPro" id="IPR051081">
    <property type="entry name" value="HTH_MetalResp_TranReg"/>
</dbReference>
<proteinExistence type="predicted"/>
<feature type="domain" description="HTH arsR-type" evidence="4">
    <location>
        <begin position="4"/>
        <end position="97"/>
    </location>
</feature>
<accession>A0A0N0E7C7</accession>
<dbReference type="InterPro" id="IPR001845">
    <property type="entry name" value="HTH_ArsR_DNA-bd_dom"/>
</dbReference>
<dbReference type="AlphaFoldDB" id="A0A0N0E7C7"/>
<evidence type="ECO:0000259" key="4">
    <source>
        <dbReference type="PROSITE" id="PS50987"/>
    </source>
</evidence>
<comment type="caution">
    <text evidence="5">The sequence shown here is derived from an EMBL/GenBank/DDBJ whole genome shotgun (WGS) entry which is preliminary data.</text>
</comment>
<keyword evidence="1" id="KW-0805">Transcription regulation</keyword>
<dbReference type="PRINTS" id="PR00778">
    <property type="entry name" value="HTHARSR"/>
</dbReference>
<dbReference type="InterPro" id="IPR036388">
    <property type="entry name" value="WH-like_DNA-bd_sf"/>
</dbReference>
<sequence length="99" mass="10841">MEDLKNRAEEVAGILSLAANSKRLLILCFLTEGEAPVGKIQESLGLGQSSLSQHLSKLREGGVVATRRDAQTIYYRLANEQIIAMMQAMCNIFASKTDL</sequence>
<keyword evidence="2" id="KW-0238">DNA-binding</keyword>
<dbReference type="GO" id="GO:0003700">
    <property type="term" value="F:DNA-binding transcription factor activity"/>
    <property type="evidence" value="ECO:0007669"/>
    <property type="project" value="InterPro"/>
</dbReference>
<gene>
    <name evidence="5" type="ORF">SU32_11190</name>
</gene>
<dbReference type="GO" id="GO:0003677">
    <property type="term" value="F:DNA binding"/>
    <property type="evidence" value="ECO:0007669"/>
    <property type="project" value="UniProtKB-KW"/>
</dbReference>
<organism evidence="5 6">
    <name type="scientific">Ahrensia marina</name>
    <dbReference type="NCBI Taxonomy" id="1514904"/>
    <lineage>
        <taxon>Bacteria</taxon>
        <taxon>Pseudomonadati</taxon>
        <taxon>Pseudomonadota</taxon>
        <taxon>Alphaproteobacteria</taxon>
        <taxon>Hyphomicrobiales</taxon>
        <taxon>Ahrensiaceae</taxon>
        <taxon>Ahrensia</taxon>
    </lineage>
</organism>
<dbReference type="STRING" id="1514904.SU32_11190"/>
<dbReference type="Gene3D" id="1.10.10.10">
    <property type="entry name" value="Winged helix-like DNA-binding domain superfamily/Winged helix DNA-binding domain"/>
    <property type="match status" value="1"/>
</dbReference>
<dbReference type="Pfam" id="PF01022">
    <property type="entry name" value="HTH_5"/>
    <property type="match status" value="1"/>
</dbReference>
<evidence type="ECO:0000313" key="6">
    <source>
        <dbReference type="Proteomes" id="UP000038011"/>
    </source>
</evidence>
<dbReference type="PANTHER" id="PTHR33154:SF28">
    <property type="entry name" value="HTH-TYPE TRANSCRIPTIONAL REGULATOR YGAV-RELATED"/>
    <property type="match status" value="1"/>
</dbReference>
<dbReference type="PATRIC" id="fig|1514904.3.peg.1081"/>
<keyword evidence="3" id="KW-0804">Transcription</keyword>
<evidence type="ECO:0000256" key="1">
    <source>
        <dbReference type="ARBA" id="ARBA00023015"/>
    </source>
</evidence>
<dbReference type="Proteomes" id="UP000038011">
    <property type="component" value="Unassembled WGS sequence"/>
</dbReference>
<dbReference type="NCBIfam" id="NF033788">
    <property type="entry name" value="HTH_metalloreg"/>
    <property type="match status" value="1"/>
</dbReference>
<keyword evidence="6" id="KW-1185">Reference proteome</keyword>
<evidence type="ECO:0000256" key="2">
    <source>
        <dbReference type="ARBA" id="ARBA00023125"/>
    </source>
</evidence>
<name>A0A0N0E7C7_9HYPH</name>
<dbReference type="CDD" id="cd00090">
    <property type="entry name" value="HTH_ARSR"/>
    <property type="match status" value="1"/>
</dbReference>
<evidence type="ECO:0000313" key="5">
    <source>
        <dbReference type="EMBL" id="KPB00992.1"/>
    </source>
</evidence>
<protein>
    <submittedName>
        <fullName evidence="5">Transcriptional regulator</fullName>
    </submittedName>
</protein>
<dbReference type="SMART" id="SM00418">
    <property type="entry name" value="HTH_ARSR"/>
    <property type="match status" value="1"/>
</dbReference>
<dbReference type="InterPro" id="IPR011991">
    <property type="entry name" value="ArsR-like_HTH"/>
</dbReference>
<dbReference type="PROSITE" id="PS50987">
    <property type="entry name" value="HTH_ARSR_2"/>
    <property type="match status" value="1"/>
</dbReference>
<dbReference type="EMBL" id="JXMU01000015">
    <property type="protein sequence ID" value="KPB00992.1"/>
    <property type="molecule type" value="Genomic_DNA"/>
</dbReference>
<dbReference type="SUPFAM" id="SSF46785">
    <property type="entry name" value="Winged helix' DNA-binding domain"/>
    <property type="match status" value="1"/>
</dbReference>
<dbReference type="PANTHER" id="PTHR33154">
    <property type="entry name" value="TRANSCRIPTIONAL REGULATOR, ARSR FAMILY"/>
    <property type="match status" value="1"/>
</dbReference>